<dbReference type="AlphaFoldDB" id="A0A3B0UKP9"/>
<gene>
    <name evidence="2" type="ORF">MNBD_BACTEROID07-1194</name>
</gene>
<name>A0A3B0UKP9_9ZZZZ</name>
<dbReference type="EMBL" id="UOET01000295">
    <property type="protein sequence ID" value="VAW28903.1"/>
    <property type="molecule type" value="Genomic_DNA"/>
</dbReference>
<sequence length="40" mass="4977">MTVIYIVALNIVYIFLMFFNMHLPEQFISFNFIKELIYHY</sequence>
<evidence type="ECO:0000313" key="2">
    <source>
        <dbReference type="EMBL" id="VAW28903.1"/>
    </source>
</evidence>
<keyword evidence="1" id="KW-1133">Transmembrane helix</keyword>
<evidence type="ECO:0000256" key="1">
    <source>
        <dbReference type="SAM" id="Phobius"/>
    </source>
</evidence>
<keyword evidence="1" id="KW-0812">Transmembrane</keyword>
<proteinExistence type="predicted"/>
<accession>A0A3B0UKP9</accession>
<reference evidence="2" key="1">
    <citation type="submission" date="2018-06" db="EMBL/GenBank/DDBJ databases">
        <authorList>
            <person name="Zhirakovskaya E."/>
        </authorList>
    </citation>
    <scope>NUCLEOTIDE SEQUENCE</scope>
</reference>
<feature type="transmembrane region" description="Helical" evidence="1">
    <location>
        <begin position="6"/>
        <end position="23"/>
    </location>
</feature>
<protein>
    <submittedName>
        <fullName evidence="2">Uncharacterized protein</fullName>
    </submittedName>
</protein>
<keyword evidence="1" id="KW-0472">Membrane</keyword>
<organism evidence="2">
    <name type="scientific">hydrothermal vent metagenome</name>
    <dbReference type="NCBI Taxonomy" id="652676"/>
    <lineage>
        <taxon>unclassified sequences</taxon>
        <taxon>metagenomes</taxon>
        <taxon>ecological metagenomes</taxon>
    </lineage>
</organism>